<dbReference type="HOGENOM" id="CLU_006842_19_3_1"/>
<name>M3XMR7_MUSPF</name>
<dbReference type="EMBL" id="AEYP01053009">
    <property type="status" value="NOT_ANNOTATED_CDS"/>
    <property type="molecule type" value="Genomic_DNA"/>
</dbReference>
<evidence type="ECO:0000256" key="1">
    <source>
        <dbReference type="ARBA" id="ARBA00004606"/>
    </source>
</evidence>
<feature type="domain" description="SEA" evidence="15">
    <location>
        <begin position="92"/>
        <end position="220"/>
    </location>
</feature>
<evidence type="ECO:0000259" key="16">
    <source>
        <dbReference type="PROSITE" id="PS50240"/>
    </source>
</evidence>
<keyword evidence="9 11" id="KW-1015">Disulfide bond</keyword>
<dbReference type="FunFam" id="4.10.400.10:FF:000065">
    <property type="entry name" value="Transmembrane protease serine 7"/>
    <property type="match status" value="1"/>
</dbReference>
<dbReference type="PROSITE" id="PS50068">
    <property type="entry name" value="LDLRA_2"/>
    <property type="match status" value="3"/>
</dbReference>
<dbReference type="SUPFAM" id="SSF82671">
    <property type="entry name" value="SEA domain"/>
    <property type="match status" value="1"/>
</dbReference>
<dbReference type="InterPro" id="IPR023415">
    <property type="entry name" value="LDLR_class-A_CS"/>
</dbReference>
<feature type="domain" description="Peptidase S1" evidence="16">
    <location>
        <begin position="420"/>
        <end position="818"/>
    </location>
</feature>
<keyword evidence="4 13" id="KW-0812">Transmembrane</keyword>
<dbReference type="PROSITE" id="PS01180">
    <property type="entry name" value="CUB"/>
    <property type="match status" value="1"/>
</dbReference>
<dbReference type="Gene3D" id="4.10.1220.10">
    <property type="entry name" value="EGF-type module"/>
    <property type="match status" value="1"/>
</dbReference>
<evidence type="ECO:0000256" key="6">
    <source>
        <dbReference type="ARBA" id="ARBA00022968"/>
    </source>
</evidence>
<evidence type="ECO:0000259" key="15">
    <source>
        <dbReference type="PROSITE" id="PS50024"/>
    </source>
</evidence>
<dbReference type="EMBL" id="AEYP01053005">
    <property type="status" value="NOT_ANNOTATED_CDS"/>
    <property type="molecule type" value="Genomic_DNA"/>
</dbReference>
<dbReference type="InterPro" id="IPR035914">
    <property type="entry name" value="Sperma_CUB_dom_sf"/>
</dbReference>
<keyword evidence="5" id="KW-0732">Signal</keyword>
<sequence>MDKENTDVSSKPADVSISNISVQVVSAHGKLPGRRAPRKPISKAKPKKPSKKKAPFWNVQNKIIVFTVFLFILAVIAWTLLWLYIKATSHFQLPSFLLLMHLSLRQRMNEYCIKQFRRYIYIYVTMQIIVNLVYTTSAFSKFYKQSVVADVSGNNKGGLLVHFWIVFVMPNAKGHIFCEDCVAAILKDSIQTSIINRTSVGSLQGLAVDMDSVVMPAGLRSDYSSTIGSDKGCSQYFYADHLSLRYPVEISATSGRLMCLYMYAAVFYYLMVTVKHKLVTGSDSSVIIFFHPSRHTLRFRICEPTRMVMSFVSTNNLMLVSFKSPQIRSLSGIRAFFEVIPEEQCENTVLIKEITGFEGKISSPYYPSYYPPKCKCTWKFQKNIVILCLESIFNYLYFYYKKNTMKGPCNFNYLPINQHVYCGSYMDHQTIFRVPSPLARIQLQCSSRLSDQPLLVEYGSYNISQPCPVGSFRCSSGLCVPQAQRCDGVNDCFDESDELFCVTPKPACNASSLRQPSPLVCDGFRDCEDGQDEQNCTQSIPCSHRTFKCGNDICFRKQNAQCDGTVDCPDGSDEEGCTCSPSLSPSCSFSFPSWGQSPWQKNKNLWRGSSLLSRQALKPQVLIMRTSTFCRTRLLCRWRWTPHMETTRPSVNLCKVTKVRSRVLEGLAKRQDWRDGMGLFQILLSFPLQKKRTPTPPLPPTNPIMSSQRQLCWGKGKRSGRGDRGHSFLCLCPSEFIGQLRLSRAGMAIIKIKRAQFLTSQNSLKGDSGGPLSCRRKSDGKWILTGIVSWGHGCGRPNFPGVYTRVSNFVSWIHRYVPSLL</sequence>
<protein>
    <submittedName>
        <fullName evidence="17">Transmembrane serine protease 7</fullName>
    </submittedName>
</protein>
<dbReference type="EMBL" id="AEYP01053006">
    <property type="status" value="NOT_ANNOTATED_CDS"/>
    <property type="molecule type" value="Genomic_DNA"/>
</dbReference>
<evidence type="ECO:0000256" key="12">
    <source>
        <dbReference type="SAM" id="MobiDB-lite"/>
    </source>
</evidence>
<evidence type="ECO:0000256" key="2">
    <source>
        <dbReference type="ARBA" id="ARBA00004613"/>
    </source>
</evidence>
<evidence type="ECO:0000256" key="4">
    <source>
        <dbReference type="ARBA" id="ARBA00022692"/>
    </source>
</evidence>
<keyword evidence="3" id="KW-0964">Secreted</keyword>
<dbReference type="Pfam" id="PF00057">
    <property type="entry name" value="Ldl_recept_a"/>
    <property type="match status" value="2"/>
</dbReference>
<evidence type="ECO:0000256" key="8">
    <source>
        <dbReference type="ARBA" id="ARBA00023136"/>
    </source>
</evidence>
<dbReference type="Gene3D" id="4.10.400.10">
    <property type="entry name" value="Low-density Lipoprotein Receptor"/>
    <property type="match status" value="2"/>
</dbReference>
<dbReference type="GO" id="GO:0005576">
    <property type="term" value="C:extracellular region"/>
    <property type="evidence" value="ECO:0007669"/>
    <property type="project" value="UniProtKB-SubCell"/>
</dbReference>
<evidence type="ECO:0000256" key="10">
    <source>
        <dbReference type="ARBA" id="ARBA00023180"/>
    </source>
</evidence>
<accession>M3XMR7</accession>
<dbReference type="EMBL" id="AEYP01053003">
    <property type="status" value="NOT_ANNOTATED_CDS"/>
    <property type="molecule type" value="Genomic_DNA"/>
</dbReference>
<dbReference type="EMBL" id="AEYP01053010">
    <property type="status" value="NOT_ANNOTATED_CDS"/>
    <property type="molecule type" value="Genomic_DNA"/>
</dbReference>
<dbReference type="CDD" id="cd00112">
    <property type="entry name" value="LDLa"/>
    <property type="match status" value="2"/>
</dbReference>
<dbReference type="GO" id="GO:0016020">
    <property type="term" value="C:membrane"/>
    <property type="evidence" value="ECO:0007669"/>
    <property type="project" value="UniProtKB-SubCell"/>
</dbReference>
<dbReference type="AlphaFoldDB" id="M3XMR7"/>
<dbReference type="Gene3D" id="2.60.120.290">
    <property type="entry name" value="Spermadhesin, CUB domain"/>
    <property type="match status" value="1"/>
</dbReference>
<dbReference type="PROSITE" id="PS50240">
    <property type="entry name" value="TRYPSIN_DOM"/>
    <property type="match status" value="1"/>
</dbReference>
<dbReference type="EMBL" id="AEYP01053004">
    <property type="status" value="NOT_ANNOTATED_CDS"/>
    <property type="molecule type" value="Genomic_DNA"/>
</dbReference>
<dbReference type="SMART" id="SM00192">
    <property type="entry name" value="LDLa"/>
    <property type="match status" value="3"/>
</dbReference>
<dbReference type="GeneTree" id="ENSGT00940000160085"/>
<feature type="domain" description="CUB" evidence="14">
    <location>
        <begin position="345"/>
        <end position="425"/>
    </location>
</feature>
<dbReference type="PROSITE" id="PS00135">
    <property type="entry name" value="TRYPSIN_SER"/>
    <property type="match status" value="1"/>
</dbReference>
<evidence type="ECO:0000256" key="9">
    <source>
        <dbReference type="ARBA" id="ARBA00023157"/>
    </source>
</evidence>
<dbReference type="EMBL" id="AEYP01053011">
    <property type="status" value="NOT_ANNOTATED_CDS"/>
    <property type="molecule type" value="Genomic_DNA"/>
</dbReference>
<organism evidence="17">
    <name type="scientific">Mustela putorius furo</name>
    <name type="common">European domestic ferret</name>
    <name type="synonym">Mustela furo</name>
    <dbReference type="NCBI Taxonomy" id="9669"/>
    <lineage>
        <taxon>Eukaryota</taxon>
        <taxon>Metazoa</taxon>
        <taxon>Chordata</taxon>
        <taxon>Craniata</taxon>
        <taxon>Vertebrata</taxon>
        <taxon>Euteleostomi</taxon>
        <taxon>Mammalia</taxon>
        <taxon>Eutheria</taxon>
        <taxon>Laurasiatheria</taxon>
        <taxon>Carnivora</taxon>
        <taxon>Caniformia</taxon>
        <taxon>Musteloidea</taxon>
        <taxon>Mustelidae</taxon>
        <taxon>Mustelinae</taxon>
        <taxon>Mustela</taxon>
    </lineage>
</organism>
<feature type="disulfide bond" evidence="11">
    <location>
        <begin position="521"/>
        <end position="536"/>
    </location>
</feature>
<dbReference type="InterPro" id="IPR000859">
    <property type="entry name" value="CUB_dom"/>
</dbReference>
<comment type="subcellular location">
    <subcellularLocation>
        <location evidence="1">Membrane</location>
        <topology evidence="1">Single-pass type II membrane protein</topology>
    </subcellularLocation>
    <subcellularLocation>
        <location evidence="2">Secreted</location>
    </subcellularLocation>
</comment>
<feature type="compositionally biased region" description="Basic residues" evidence="12">
    <location>
        <begin position="31"/>
        <end position="53"/>
    </location>
</feature>
<dbReference type="Pfam" id="PF00089">
    <property type="entry name" value="Trypsin"/>
    <property type="match status" value="1"/>
</dbReference>
<dbReference type="InterPro" id="IPR002172">
    <property type="entry name" value="LDrepeatLR_classA_rpt"/>
</dbReference>
<comment type="caution">
    <text evidence="11">Lacks conserved residue(s) required for the propagation of feature annotation.</text>
</comment>
<keyword evidence="8 13" id="KW-0472">Membrane</keyword>
<feature type="disulfide bond" evidence="11">
    <location>
        <begin position="474"/>
        <end position="492"/>
    </location>
</feature>
<dbReference type="PANTHER" id="PTHR24252:SF12">
    <property type="entry name" value="TRANSMEMBRANE SERINE PROTEASE 7"/>
    <property type="match status" value="1"/>
</dbReference>
<reference evidence="17" key="1">
    <citation type="submission" date="2024-06" db="UniProtKB">
        <authorList>
            <consortium name="Ensembl"/>
        </authorList>
    </citation>
    <scope>IDENTIFICATION</scope>
</reference>
<evidence type="ECO:0000256" key="7">
    <source>
        <dbReference type="ARBA" id="ARBA00022989"/>
    </source>
</evidence>
<dbReference type="EMBL" id="AEYP01053007">
    <property type="status" value="NOT_ANNOTATED_CDS"/>
    <property type="molecule type" value="Genomic_DNA"/>
</dbReference>
<feature type="disulfide bond" evidence="11">
    <location>
        <begin position="467"/>
        <end position="479"/>
    </location>
</feature>
<evidence type="ECO:0000256" key="11">
    <source>
        <dbReference type="PROSITE-ProRule" id="PRU00124"/>
    </source>
</evidence>
<dbReference type="PROSITE" id="PS50024">
    <property type="entry name" value="SEA"/>
    <property type="match status" value="1"/>
</dbReference>
<keyword evidence="6" id="KW-0735">Signal-anchor</keyword>
<dbReference type="InterPro" id="IPR036364">
    <property type="entry name" value="SEA_dom_sf"/>
</dbReference>
<dbReference type="SMART" id="SM00020">
    <property type="entry name" value="Tryp_SPc"/>
    <property type="match status" value="1"/>
</dbReference>
<proteinExistence type="predicted"/>
<dbReference type="SUPFAM" id="SSF50494">
    <property type="entry name" value="Trypsin-like serine proteases"/>
    <property type="match status" value="1"/>
</dbReference>
<keyword evidence="7 13" id="KW-1133">Transmembrane helix</keyword>
<dbReference type="PRINTS" id="PR00261">
    <property type="entry name" value="LDLRECEPTOR"/>
</dbReference>
<evidence type="ECO:0000259" key="14">
    <source>
        <dbReference type="PROSITE" id="PS01180"/>
    </source>
</evidence>
<evidence type="ECO:0000256" key="5">
    <source>
        <dbReference type="ARBA" id="ARBA00022729"/>
    </source>
</evidence>
<evidence type="ECO:0000256" key="13">
    <source>
        <dbReference type="SAM" id="Phobius"/>
    </source>
</evidence>
<dbReference type="InterPro" id="IPR043504">
    <property type="entry name" value="Peptidase_S1_PA_chymotrypsin"/>
</dbReference>
<feature type="transmembrane region" description="Helical" evidence="13">
    <location>
        <begin position="120"/>
        <end position="139"/>
    </location>
</feature>
<dbReference type="Pfam" id="PF01390">
    <property type="entry name" value="SEA"/>
    <property type="match status" value="1"/>
</dbReference>
<dbReference type="PANTHER" id="PTHR24252">
    <property type="entry name" value="ACROSIN-RELATED"/>
    <property type="match status" value="1"/>
</dbReference>
<dbReference type="InterPro" id="IPR001254">
    <property type="entry name" value="Trypsin_dom"/>
</dbReference>
<dbReference type="FunFam" id="4.10.400.10:FF:000109">
    <property type="entry name" value="Transmembrane serine protease 7"/>
    <property type="match status" value="1"/>
</dbReference>
<dbReference type="EMBL" id="AEYP01053002">
    <property type="status" value="NOT_ANNOTATED_CDS"/>
    <property type="molecule type" value="Genomic_DNA"/>
</dbReference>
<evidence type="ECO:0000313" key="17">
    <source>
        <dbReference type="Ensembl" id="ENSMPUP00000000367.1"/>
    </source>
</evidence>
<feature type="disulfide bond" evidence="11">
    <location>
        <begin position="486"/>
        <end position="501"/>
    </location>
</feature>
<evidence type="ECO:0000256" key="3">
    <source>
        <dbReference type="ARBA" id="ARBA00022525"/>
    </source>
</evidence>
<feature type="disulfide bond" evidence="11">
    <location>
        <begin position="542"/>
        <end position="554"/>
    </location>
</feature>
<dbReference type="EMBL" id="AEYP01053008">
    <property type="status" value="NOT_ANNOTATED_CDS"/>
    <property type="molecule type" value="Genomic_DNA"/>
</dbReference>
<dbReference type="SUPFAM" id="SSF57424">
    <property type="entry name" value="LDL receptor-like module"/>
    <property type="match status" value="3"/>
</dbReference>
<dbReference type="PROSITE" id="PS01209">
    <property type="entry name" value="LDLRA_1"/>
    <property type="match status" value="1"/>
</dbReference>
<feature type="region of interest" description="Disordered" evidence="12">
    <location>
        <begin position="26"/>
        <end position="53"/>
    </location>
</feature>
<dbReference type="InterPro" id="IPR009003">
    <property type="entry name" value="Peptidase_S1_PA"/>
</dbReference>
<dbReference type="FunFam" id="2.40.10.10:FF:000054">
    <property type="entry name" value="Complement C1r subcomponent"/>
    <property type="match status" value="1"/>
</dbReference>
<dbReference type="FunFam" id="4.10.1220.10:FF:000002">
    <property type="entry name" value="Transmembrane serine protease 7"/>
    <property type="match status" value="1"/>
</dbReference>
<dbReference type="InterPro" id="IPR036055">
    <property type="entry name" value="LDL_receptor-like_sf"/>
</dbReference>
<dbReference type="Gene3D" id="2.40.10.10">
    <property type="entry name" value="Trypsin-like serine proteases"/>
    <property type="match status" value="1"/>
</dbReference>
<keyword evidence="10" id="KW-0325">Glycoprotein</keyword>
<feature type="disulfide bond" evidence="11">
    <location>
        <begin position="562"/>
        <end position="577"/>
    </location>
</feature>
<dbReference type="Ensembl" id="ENSMPUT00000000374.1">
    <property type="protein sequence ID" value="ENSMPUP00000000367.1"/>
    <property type="gene ID" value="ENSMPUG00000000369.1"/>
</dbReference>
<dbReference type="GO" id="GO:0006508">
    <property type="term" value="P:proteolysis"/>
    <property type="evidence" value="ECO:0007669"/>
    <property type="project" value="InterPro"/>
</dbReference>
<dbReference type="SUPFAM" id="SSF49854">
    <property type="entry name" value="Spermadhesin, CUB domain"/>
    <property type="match status" value="1"/>
</dbReference>
<dbReference type="InterPro" id="IPR000082">
    <property type="entry name" value="SEA_dom"/>
</dbReference>
<gene>
    <name evidence="17" type="primary">TMPRSS7</name>
</gene>
<dbReference type="GO" id="GO:0004252">
    <property type="term" value="F:serine-type endopeptidase activity"/>
    <property type="evidence" value="ECO:0007669"/>
    <property type="project" value="InterPro"/>
</dbReference>
<dbReference type="InterPro" id="IPR033116">
    <property type="entry name" value="TRYPSIN_SER"/>
</dbReference>
<feature type="transmembrane region" description="Helical" evidence="13">
    <location>
        <begin position="63"/>
        <end position="85"/>
    </location>
</feature>